<name>A0ABW4DTR7_9RHOB</name>
<dbReference type="Proteomes" id="UP001597302">
    <property type="component" value="Unassembled WGS sequence"/>
</dbReference>
<keyword evidence="1" id="KW-0732">Signal</keyword>
<evidence type="ECO:0000313" key="2">
    <source>
        <dbReference type="EMBL" id="MFD1481104.1"/>
    </source>
</evidence>
<comment type="caution">
    <text evidence="2">The sequence shown here is derived from an EMBL/GenBank/DDBJ whole genome shotgun (WGS) entry which is preliminary data.</text>
</comment>
<dbReference type="EMBL" id="JBHTOQ010000018">
    <property type="protein sequence ID" value="MFD1481104.1"/>
    <property type="molecule type" value="Genomic_DNA"/>
</dbReference>
<proteinExistence type="predicted"/>
<dbReference type="RefSeq" id="WP_131576360.1">
    <property type="nucleotide sequence ID" value="NZ_CBCSAJ010000049.1"/>
</dbReference>
<sequence>MKAFAIALTALTFAAGAATAATTNDSGNGSNLPAPADVQAAAKTKQVPAASVMTSTELARAGISGDTLVTVTSFGTEGQVANLYRDR</sequence>
<evidence type="ECO:0000256" key="1">
    <source>
        <dbReference type="SAM" id="SignalP"/>
    </source>
</evidence>
<feature type="signal peptide" evidence="1">
    <location>
        <begin position="1"/>
        <end position="20"/>
    </location>
</feature>
<accession>A0ABW4DTR7</accession>
<protein>
    <submittedName>
        <fullName evidence="2">Uncharacterized protein</fullName>
    </submittedName>
</protein>
<organism evidence="2 3">
    <name type="scientific">Paracoccus nototheniae</name>
    <dbReference type="NCBI Taxonomy" id="2489002"/>
    <lineage>
        <taxon>Bacteria</taxon>
        <taxon>Pseudomonadati</taxon>
        <taxon>Pseudomonadota</taxon>
        <taxon>Alphaproteobacteria</taxon>
        <taxon>Rhodobacterales</taxon>
        <taxon>Paracoccaceae</taxon>
        <taxon>Paracoccus</taxon>
    </lineage>
</organism>
<keyword evidence="3" id="KW-1185">Reference proteome</keyword>
<gene>
    <name evidence="2" type="ORF">ACFQ5P_07350</name>
</gene>
<feature type="chain" id="PRO_5045811657" evidence="1">
    <location>
        <begin position="21"/>
        <end position="87"/>
    </location>
</feature>
<reference evidence="3" key="1">
    <citation type="journal article" date="2019" name="Int. J. Syst. Evol. Microbiol.">
        <title>The Global Catalogue of Microorganisms (GCM) 10K type strain sequencing project: providing services to taxonomists for standard genome sequencing and annotation.</title>
        <authorList>
            <consortium name="The Broad Institute Genomics Platform"/>
            <consortium name="The Broad Institute Genome Sequencing Center for Infectious Disease"/>
            <person name="Wu L."/>
            <person name="Ma J."/>
        </authorList>
    </citation>
    <scope>NUCLEOTIDE SEQUENCE [LARGE SCALE GENOMIC DNA]</scope>
    <source>
        <strain evidence="3">CCM 8875</strain>
    </source>
</reference>
<evidence type="ECO:0000313" key="3">
    <source>
        <dbReference type="Proteomes" id="UP001597302"/>
    </source>
</evidence>